<dbReference type="InterPro" id="IPR002156">
    <property type="entry name" value="RNaseH_domain"/>
</dbReference>
<proteinExistence type="predicted"/>
<dbReference type="Gene3D" id="3.30.420.10">
    <property type="entry name" value="Ribonuclease H-like superfamily/Ribonuclease H"/>
    <property type="match status" value="2"/>
</dbReference>
<feature type="domain" description="RNase H type-1" evidence="1">
    <location>
        <begin position="1"/>
        <end position="139"/>
    </location>
</feature>
<comment type="caution">
    <text evidence="3">The sequence shown here is derived from an EMBL/GenBank/DDBJ whole genome shotgun (WGS) entry which is preliminary data.</text>
</comment>
<dbReference type="PANTHER" id="PTHR48475:SF1">
    <property type="entry name" value="RNASE H TYPE-1 DOMAIN-CONTAINING PROTEIN"/>
    <property type="match status" value="1"/>
</dbReference>
<dbReference type="InterPro" id="IPR036397">
    <property type="entry name" value="RNaseH_sf"/>
</dbReference>
<dbReference type="SUPFAM" id="SSF53098">
    <property type="entry name" value="Ribonuclease H-like"/>
    <property type="match status" value="2"/>
</dbReference>
<name>A0AAW2UJ95_9LAMI</name>
<dbReference type="GO" id="GO:0015074">
    <property type="term" value="P:DNA integration"/>
    <property type="evidence" value="ECO:0007669"/>
    <property type="project" value="InterPro"/>
</dbReference>
<accession>A0AAW2UJ95</accession>
<protein>
    <submittedName>
        <fullName evidence="3">Uncharacterized protein</fullName>
    </submittedName>
</protein>
<dbReference type="PANTHER" id="PTHR48475">
    <property type="entry name" value="RIBONUCLEASE H"/>
    <property type="match status" value="1"/>
</dbReference>
<dbReference type="AlphaFoldDB" id="A0AAW2UJ95"/>
<feature type="domain" description="Integrase catalytic" evidence="2">
    <location>
        <begin position="218"/>
        <end position="341"/>
    </location>
</feature>
<evidence type="ECO:0000313" key="3">
    <source>
        <dbReference type="EMBL" id="KAL0416673.1"/>
    </source>
</evidence>
<dbReference type="Pfam" id="PF13456">
    <property type="entry name" value="RVT_3"/>
    <property type="match status" value="1"/>
</dbReference>
<dbReference type="Pfam" id="PF17921">
    <property type="entry name" value="Integrase_H2C2"/>
    <property type="match status" value="1"/>
</dbReference>
<evidence type="ECO:0000259" key="2">
    <source>
        <dbReference type="PROSITE" id="PS50994"/>
    </source>
</evidence>
<dbReference type="InterPro" id="IPR041588">
    <property type="entry name" value="Integrase_H2C2"/>
</dbReference>
<dbReference type="InterPro" id="IPR012337">
    <property type="entry name" value="RNaseH-like_sf"/>
</dbReference>
<dbReference type="EMBL" id="JACGWN010000012">
    <property type="protein sequence ID" value="KAL0416673.1"/>
    <property type="molecule type" value="Genomic_DNA"/>
</dbReference>
<dbReference type="GO" id="GO:0004523">
    <property type="term" value="F:RNA-DNA hybrid ribonuclease activity"/>
    <property type="evidence" value="ECO:0007669"/>
    <property type="project" value="InterPro"/>
</dbReference>
<evidence type="ECO:0000259" key="1">
    <source>
        <dbReference type="PROSITE" id="PS50879"/>
    </source>
</evidence>
<dbReference type="PROSITE" id="PS50994">
    <property type="entry name" value="INTEGRASE"/>
    <property type="match status" value="1"/>
</dbReference>
<dbReference type="PROSITE" id="PS50879">
    <property type="entry name" value="RNASE_H_1"/>
    <property type="match status" value="1"/>
</dbReference>
<dbReference type="GO" id="GO:0003676">
    <property type="term" value="F:nucleic acid binding"/>
    <property type="evidence" value="ECO:0007669"/>
    <property type="project" value="InterPro"/>
</dbReference>
<sequence>MYFDGASHKEGAGAGVVFVTSEGEVLPYFFTLTQNCSNNMAEYQALIFGLEMAIDTKQRHLKVYGDSQLVINQLLGDVELEYLPRRDNKQADALAKLASILSTTDKEARIPICKSWIIPPIFSNDEDDTFQEEENHVMEVFKIEEEDWRQPLVDYLKYGELPSDPRRRTDIRRRATRFIYYKGTLYRRSFEGIFLRCLSDDEKDQAMEEAHSGVCGAHQSGPKLHFRIKRMGYYWPTMVKDFIDYAKRCQAEAVPLKEVKKENVADFIRTNIIYHYGVPRYTITDNGKPFCNSLIDKLCQKFGFKQRNFSMYYAAANGLAEAFNKTLCSLLKKVVAKSKRD</sequence>
<dbReference type="CDD" id="cd09279">
    <property type="entry name" value="RNase_HI_like"/>
    <property type="match status" value="1"/>
</dbReference>
<gene>
    <name evidence="3" type="ORF">Slati_3499200</name>
</gene>
<dbReference type="InterPro" id="IPR001584">
    <property type="entry name" value="Integrase_cat-core"/>
</dbReference>
<reference evidence="3" key="1">
    <citation type="submission" date="2020-06" db="EMBL/GenBank/DDBJ databases">
        <authorList>
            <person name="Li T."/>
            <person name="Hu X."/>
            <person name="Zhang T."/>
            <person name="Song X."/>
            <person name="Zhang H."/>
            <person name="Dai N."/>
            <person name="Sheng W."/>
            <person name="Hou X."/>
            <person name="Wei L."/>
        </authorList>
    </citation>
    <scope>NUCLEOTIDE SEQUENCE</scope>
    <source>
        <strain evidence="3">KEN1</strain>
        <tissue evidence="3">Leaf</tissue>
    </source>
</reference>
<reference evidence="3" key="2">
    <citation type="journal article" date="2024" name="Plant">
        <title>Genomic evolution and insights into agronomic trait innovations of Sesamum species.</title>
        <authorList>
            <person name="Miao H."/>
            <person name="Wang L."/>
            <person name="Qu L."/>
            <person name="Liu H."/>
            <person name="Sun Y."/>
            <person name="Le M."/>
            <person name="Wang Q."/>
            <person name="Wei S."/>
            <person name="Zheng Y."/>
            <person name="Lin W."/>
            <person name="Duan Y."/>
            <person name="Cao H."/>
            <person name="Xiong S."/>
            <person name="Wang X."/>
            <person name="Wei L."/>
            <person name="Li C."/>
            <person name="Ma Q."/>
            <person name="Ju M."/>
            <person name="Zhao R."/>
            <person name="Li G."/>
            <person name="Mu C."/>
            <person name="Tian Q."/>
            <person name="Mei H."/>
            <person name="Zhang T."/>
            <person name="Gao T."/>
            <person name="Zhang H."/>
        </authorList>
    </citation>
    <scope>NUCLEOTIDE SEQUENCE</scope>
    <source>
        <strain evidence="3">KEN1</strain>
    </source>
</reference>
<organism evidence="3">
    <name type="scientific">Sesamum latifolium</name>
    <dbReference type="NCBI Taxonomy" id="2727402"/>
    <lineage>
        <taxon>Eukaryota</taxon>
        <taxon>Viridiplantae</taxon>
        <taxon>Streptophyta</taxon>
        <taxon>Embryophyta</taxon>
        <taxon>Tracheophyta</taxon>
        <taxon>Spermatophyta</taxon>
        <taxon>Magnoliopsida</taxon>
        <taxon>eudicotyledons</taxon>
        <taxon>Gunneridae</taxon>
        <taxon>Pentapetalae</taxon>
        <taxon>asterids</taxon>
        <taxon>lamiids</taxon>
        <taxon>Lamiales</taxon>
        <taxon>Pedaliaceae</taxon>
        <taxon>Sesamum</taxon>
    </lineage>
</organism>